<proteinExistence type="inferred from homology"/>
<evidence type="ECO:0000256" key="1">
    <source>
        <dbReference type="ARBA" id="ARBA00006869"/>
    </source>
</evidence>
<keyword evidence="3" id="KW-1185">Reference proteome</keyword>
<dbReference type="Pfam" id="PF17074">
    <property type="entry name" value="Darcynin"/>
    <property type="match status" value="1"/>
</dbReference>
<reference evidence="2" key="2">
    <citation type="journal article" date="2021" name="J Anim Sci Technol">
        <title>Complete genome sequence of Paenibacillus konkukensis sp. nov. SK3146 as a potential probiotic strain.</title>
        <authorList>
            <person name="Jung H.I."/>
            <person name="Park S."/>
            <person name="Niu K.M."/>
            <person name="Lee S.W."/>
            <person name="Kothari D."/>
            <person name="Yi K.J."/>
            <person name="Kim S.K."/>
        </authorList>
    </citation>
    <scope>NUCLEOTIDE SEQUENCE</scope>
    <source>
        <strain evidence="2">SK3146</strain>
    </source>
</reference>
<evidence type="ECO:0000313" key="3">
    <source>
        <dbReference type="Proteomes" id="UP001057134"/>
    </source>
</evidence>
<evidence type="ECO:0008006" key="4">
    <source>
        <dbReference type="Google" id="ProtNLM"/>
    </source>
</evidence>
<gene>
    <name evidence="2" type="ORF">SK3146_03958</name>
</gene>
<dbReference type="EMBL" id="CP027059">
    <property type="protein sequence ID" value="UQZ84703.1"/>
    <property type="molecule type" value="Genomic_DNA"/>
</dbReference>
<comment type="similarity">
    <text evidence="1">Belongs to the darcynin family.</text>
</comment>
<organism evidence="2 3">
    <name type="scientific">Paenibacillus konkukensis</name>
    <dbReference type="NCBI Taxonomy" id="2020716"/>
    <lineage>
        <taxon>Bacteria</taxon>
        <taxon>Bacillati</taxon>
        <taxon>Bacillota</taxon>
        <taxon>Bacilli</taxon>
        <taxon>Bacillales</taxon>
        <taxon>Paenibacillaceae</taxon>
        <taxon>Paenibacillus</taxon>
    </lineage>
</organism>
<name>A0ABY4RT49_9BACL</name>
<protein>
    <recommendedName>
        <fullName evidence="4">Darcynin 2</fullName>
    </recommendedName>
</protein>
<evidence type="ECO:0000313" key="2">
    <source>
        <dbReference type="EMBL" id="UQZ84703.1"/>
    </source>
</evidence>
<dbReference type="InterPro" id="IPR031409">
    <property type="entry name" value="Darcynin"/>
</dbReference>
<reference evidence="2" key="1">
    <citation type="submission" date="2018-02" db="EMBL/GenBank/DDBJ databases">
        <authorList>
            <person name="Kim S.-K."/>
            <person name="Jung H.-I."/>
            <person name="Lee S.-W."/>
        </authorList>
    </citation>
    <scope>NUCLEOTIDE SEQUENCE</scope>
    <source>
        <strain evidence="2">SK3146</strain>
    </source>
</reference>
<accession>A0ABY4RT49</accession>
<sequence>MNHCFVVMLEVDAAWLALSREKRREYAAELYEIIGRYADHVRVKYFDADAFSGRCSDFVLCETGDTAAYHRMWEGLKDSAAFSRGYYRIKDVLYGIQNAYQDYETQVLGMEPEAYTT</sequence>
<dbReference type="Proteomes" id="UP001057134">
    <property type="component" value="Chromosome"/>
</dbReference>